<dbReference type="Proteomes" id="UP000320762">
    <property type="component" value="Unassembled WGS sequence"/>
</dbReference>
<accession>A0A550BVM0</accession>
<dbReference type="OrthoDB" id="2322499at2759"/>
<dbReference type="PROSITE" id="PS50181">
    <property type="entry name" value="FBOX"/>
    <property type="match status" value="1"/>
</dbReference>
<evidence type="ECO:0000313" key="4">
    <source>
        <dbReference type="Proteomes" id="UP000320762"/>
    </source>
</evidence>
<proteinExistence type="predicted"/>
<dbReference type="InterPro" id="IPR001810">
    <property type="entry name" value="F-box_dom"/>
</dbReference>
<comment type="caution">
    <text evidence="3">The sequence shown here is derived from an EMBL/GenBank/DDBJ whole genome shotgun (WGS) entry which is preliminary data.</text>
</comment>
<feature type="compositionally biased region" description="Polar residues" evidence="1">
    <location>
        <begin position="20"/>
        <end position="30"/>
    </location>
</feature>
<dbReference type="AlphaFoldDB" id="A0A550BVM0"/>
<dbReference type="STRING" id="97359.A0A550BVM0"/>
<evidence type="ECO:0000259" key="2">
    <source>
        <dbReference type="PROSITE" id="PS50181"/>
    </source>
</evidence>
<name>A0A550BVM0_9AGAR</name>
<dbReference type="SUPFAM" id="SSF81383">
    <property type="entry name" value="F-box domain"/>
    <property type="match status" value="1"/>
</dbReference>
<keyword evidence="4" id="KW-1185">Reference proteome</keyword>
<protein>
    <recommendedName>
        <fullName evidence="2">F-box domain-containing protein</fullName>
    </recommendedName>
</protein>
<feature type="domain" description="F-box" evidence="2">
    <location>
        <begin position="63"/>
        <end position="112"/>
    </location>
</feature>
<dbReference type="EMBL" id="VDMD01000065">
    <property type="protein sequence ID" value="TRM56577.1"/>
    <property type="molecule type" value="Genomic_DNA"/>
</dbReference>
<sequence>MRRSSRIAAASGGNCEGSDATHSSHATSDVQFFELPPPTRKRSRRATDSAQAPNTKRRKYAKPVYINGIPLELLIEIFSYLHPHSLLNVSWSTKAFRNILMSRSMATIWKNSLASVHGLPPVPDDMNEPQYVELVWGKACHYCGSTKAVTWFWATRIRYCKKCLDTRSIFTEYHHMLDYAGELRRVVPRVSAIEEIIPPVHAKEFRYRRWNTIDLYPVNLVKRYAAELQELGISDGKPEAAAEQWVHEKRERLISVKKHAELCEGWVQRQEAERKAEIERKRNRREQAVIQRLTDLGWGEEISLLPREAIGQQPSVRLAQPLTLTAWAYMEDRLVSFLSTHREQRLSKQRTLAIRSRHDLLAQVYPVFRRTKPFRAILPSAGDLAKLEAVQRVILDVPFDQELPERALLDVLCSLPQTAFDDWHAQAEQKVLELVTERLKISESTKDALGTFTPTLDTLKLATAIFSDGFSSHNLTYPAVLVWPKFSGNTTAQISRGAFLTCASATPATLWHDAW</sequence>
<evidence type="ECO:0000313" key="3">
    <source>
        <dbReference type="EMBL" id="TRM56577.1"/>
    </source>
</evidence>
<feature type="region of interest" description="Disordered" evidence="1">
    <location>
        <begin position="1"/>
        <end position="56"/>
    </location>
</feature>
<evidence type="ECO:0000256" key="1">
    <source>
        <dbReference type="SAM" id="MobiDB-lite"/>
    </source>
</evidence>
<dbReference type="InterPro" id="IPR036047">
    <property type="entry name" value="F-box-like_dom_sf"/>
</dbReference>
<dbReference type="Gene3D" id="1.20.1280.50">
    <property type="match status" value="1"/>
</dbReference>
<organism evidence="3 4">
    <name type="scientific">Schizophyllum amplum</name>
    <dbReference type="NCBI Taxonomy" id="97359"/>
    <lineage>
        <taxon>Eukaryota</taxon>
        <taxon>Fungi</taxon>
        <taxon>Dikarya</taxon>
        <taxon>Basidiomycota</taxon>
        <taxon>Agaricomycotina</taxon>
        <taxon>Agaricomycetes</taxon>
        <taxon>Agaricomycetidae</taxon>
        <taxon>Agaricales</taxon>
        <taxon>Schizophyllaceae</taxon>
        <taxon>Schizophyllum</taxon>
    </lineage>
</organism>
<gene>
    <name evidence="3" type="ORF">BD626DRAFT_518844</name>
</gene>
<reference evidence="3 4" key="1">
    <citation type="journal article" date="2019" name="New Phytol.">
        <title>Comparative genomics reveals unique wood-decay strategies and fruiting body development in the Schizophyllaceae.</title>
        <authorList>
            <person name="Almasi E."/>
            <person name="Sahu N."/>
            <person name="Krizsan K."/>
            <person name="Balint B."/>
            <person name="Kovacs G.M."/>
            <person name="Kiss B."/>
            <person name="Cseklye J."/>
            <person name="Drula E."/>
            <person name="Henrissat B."/>
            <person name="Nagy I."/>
            <person name="Chovatia M."/>
            <person name="Adam C."/>
            <person name="LaButti K."/>
            <person name="Lipzen A."/>
            <person name="Riley R."/>
            <person name="Grigoriev I.V."/>
            <person name="Nagy L.G."/>
        </authorList>
    </citation>
    <scope>NUCLEOTIDE SEQUENCE [LARGE SCALE GENOMIC DNA]</scope>
    <source>
        <strain evidence="3 4">NL-1724</strain>
    </source>
</reference>